<proteinExistence type="predicted"/>
<organism evidence="2 3">
    <name type="scientific">Flemingia macrophylla</name>
    <dbReference type="NCBI Taxonomy" id="520843"/>
    <lineage>
        <taxon>Eukaryota</taxon>
        <taxon>Viridiplantae</taxon>
        <taxon>Streptophyta</taxon>
        <taxon>Embryophyta</taxon>
        <taxon>Tracheophyta</taxon>
        <taxon>Spermatophyta</taxon>
        <taxon>Magnoliopsida</taxon>
        <taxon>eudicotyledons</taxon>
        <taxon>Gunneridae</taxon>
        <taxon>Pentapetalae</taxon>
        <taxon>rosids</taxon>
        <taxon>fabids</taxon>
        <taxon>Fabales</taxon>
        <taxon>Fabaceae</taxon>
        <taxon>Papilionoideae</taxon>
        <taxon>50 kb inversion clade</taxon>
        <taxon>NPAAA clade</taxon>
        <taxon>indigoferoid/millettioid clade</taxon>
        <taxon>Phaseoleae</taxon>
        <taxon>Flemingia</taxon>
    </lineage>
</organism>
<protein>
    <submittedName>
        <fullName evidence="2">Uncharacterized protein</fullName>
    </submittedName>
</protein>
<keyword evidence="3" id="KW-1185">Reference proteome</keyword>
<evidence type="ECO:0000313" key="2">
    <source>
        <dbReference type="EMBL" id="KAL2331563.1"/>
    </source>
</evidence>
<reference evidence="2 3" key="1">
    <citation type="submission" date="2024-08" db="EMBL/GenBank/DDBJ databases">
        <title>Insights into the chromosomal genome structure of Flemingia macrophylla.</title>
        <authorList>
            <person name="Ding Y."/>
            <person name="Zhao Y."/>
            <person name="Bi W."/>
            <person name="Wu M."/>
            <person name="Zhao G."/>
            <person name="Gong Y."/>
            <person name="Li W."/>
            <person name="Zhang P."/>
        </authorList>
    </citation>
    <scope>NUCLEOTIDE SEQUENCE [LARGE SCALE GENOMIC DNA]</scope>
    <source>
        <strain evidence="2">DYQJB</strain>
        <tissue evidence="2">Leaf</tissue>
    </source>
</reference>
<feature type="compositionally biased region" description="Basic and acidic residues" evidence="1">
    <location>
        <begin position="126"/>
        <end position="140"/>
    </location>
</feature>
<evidence type="ECO:0000256" key="1">
    <source>
        <dbReference type="SAM" id="MobiDB-lite"/>
    </source>
</evidence>
<dbReference type="AlphaFoldDB" id="A0ABD1M7M7"/>
<evidence type="ECO:0000313" key="3">
    <source>
        <dbReference type="Proteomes" id="UP001603857"/>
    </source>
</evidence>
<feature type="region of interest" description="Disordered" evidence="1">
    <location>
        <begin position="118"/>
        <end position="140"/>
    </location>
</feature>
<dbReference type="EMBL" id="JBGMDY010000006">
    <property type="protein sequence ID" value="KAL2331563.1"/>
    <property type="molecule type" value="Genomic_DNA"/>
</dbReference>
<gene>
    <name evidence="2" type="ORF">Fmac_019144</name>
</gene>
<accession>A0ABD1M7M7</accession>
<dbReference type="Proteomes" id="UP001603857">
    <property type="component" value="Unassembled WGS sequence"/>
</dbReference>
<comment type="caution">
    <text evidence="2">The sequence shown here is derived from an EMBL/GenBank/DDBJ whole genome shotgun (WGS) entry which is preliminary data.</text>
</comment>
<name>A0ABD1M7M7_9FABA</name>
<sequence>MTESCLARETLRAKGHLRKKSFSSQIATSQNCDGVRWRKRKNKELVKGADKRCKKNERALVATEEEEAASLLTTDALESISAVVLSLQQVADLICLINGFGGIRSFFESKLLLTKRRSKKRRRNFRHEGNPRGDKRAMEHADRKIKIAWKKVKISPPMVDVDEEDDEDDNE</sequence>